<dbReference type="InterPro" id="IPR013087">
    <property type="entry name" value="Znf_C2H2_type"/>
</dbReference>
<evidence type="ECO:0000256" key="5">
    <source>
        <dbReference type="ARBA" id="ARBA00022771"/>
    </source>
</evidence>
<keyword evidence="6" id="KW-0862">Zinc</keyword>
<sequence>MDRKHAVVKRFRCTECDYASVERAAVEKHTRIRHTMERPFVCETCGFRGHTQSTIARHRRSHTKEKPHQCYICYQRFADKKRLGDHLMAHSNLKPYKCPNCTYETRRKDNLKLHIQRNHAPLAEDLARKLEAAAAAVPFHMQQAQQQYKVEPIVSEIVQEGEQVTMLTGHHEDIESSDPLLLPPEEAQEVEIEHQWVE</sequence>
<dbReference type="Gene3D" id="3.30.160.60">
    <property type="entry name" value="Classic Zinc Finger"/>
    <property type="match status" value="4"/>
</dbReference>
<keyword evidence="10" id="KW-0539">Nucleus</keyword>
<dbReference type="InterPro" id="IPR050527">
    <property type="entry name" value="Snail/Krueppel_Znf"/>
</dbReference>
<dbReference type="SUPFAM" id="SSF57667">
    <property type="entry name" value="beta-beta-alpha zinc fingers"/>
    <property type="match status" value="3"/>
</dbReference>
<evidence type="ECO:0000256" key="2">
    <source>
        <dbReference type="ARBA" id="ARBA00006991"/>
    </source>
</evidence>
<evidence type="ECO:0000256" key="9">
    <source>
        <dbReference type="ARBA" id="ARBA00023163"/>
    </source>
</evidence>
<keyword evidence="7" id="KW-0805">Transcription regulation</keyword>
<dbReference type="GO" id="GO:0005634">
    <property type="term" value="C:nucleus"/>
    <property type="evidence" value="ECO:0007669"/>
    <property type="project" value="UniProtKB-SubCell"/>
</dbReference>
<organism evidence="12">
    <name type="scientific">Cyprideis torosa</name>
    <dbReference type="NCBI Taxonomy" id="163714"/>
    <lineage>
        <taxon>Eukaryota</taxon>
        <taxon>Metazoa</taxon>
        <taxon>Ecdysozoa</taxon>
        <taxon>Arthropoda</taxon>
        <taxon>Crustacea</taxon>
        <taxon>Oligostraca</taxon>
        <taxon>Ostracoda</taxon>
        <taxon>Podocopa</taxon>
        <taxon>Podocopida</taxon>
        <taxon>Cytherocopina</taxon>
        <taxon>Cytheroidea</taxon>
        <taxon>Cytherideidae</taxon>
        <taxon>Cyprideis</taxon>
    </lineage>
</organism>
<evidence type="ECO:0000256" key="7">
    <source>
        <dbReference type="ARBA" id="ARBA00023015"/>
    </source>
</evidence>
<dbReference type="OrthoDB" id="6360532at2759"/>
<dbReference type="PROSITE" id="PS00028">
    <property type="entry name" value="ZINC_FINGER_C2H2_1"/>
    <property type="match status" value="1"/>
</dbReference>
<dbReference type="FunFam" id="3.30.160.60:FF:001370">
    <property type="entry name" value="Zinc finger protein"/>
    <property type="match status" value="1"/>
</dbReference>
<dbReference type="GO" id="GO:0000981">
    <property type="term" value="F:DNA-binding transcription factor activity, RNA polymerase II-specific"/>
    <property type="evidence" value="ECO:0007669"/>
    <property type="project" value="TreeGrafter"/>
</dbReference>
<dbReference type="PROSITE" id="PS50157">
    <property type="entry name" value="ZINC_FINGER_C2H2_2"/>
    <property type="match status" value="3"/>
</dbReference>
<comment type="subcellular location">
    <subcellularLocation>
        <location evidence="1">Nucleus</location>
    </subcellularLocation>
</comment>
<dbReference type="EMBL" id="OB660491">
    <property type="protein sequence ID" value="CAD7225056.1"/>
    <property type="molecule type" value="Genomic_DNA"/>
</dbReference>
<evidence type="ECO:0000256" key="1">
    <source>
        <dbReference type="ARBA" id="ARBA00004123"/>
    </source>
</evidence>
<keyword evidence="4" id="KW-0677">Repeat</keyword>
<proteinExistence type="inferred from homology"/>
<keyword evidence="5" id="KW-0863">Zinc-finger</keyword>
<keyword evidence="9" id="KW-0804">Transcription</keyword>
<reference evidence="12" key="1">
    <citation type="submission" date="2020-11" db="EMBL/GenBank/DDBJ databases">
        <authorList>
            <person name="Tran Van P."/>
        </authorList>
    </citation>
    <scope>NUCLEOTIDE SEQUENCE</scope>
</reference>
<dbReference type="InterPro" id="IPR036236">
    <property type="entry name" value="Znf_C2H2_sf"/>
</dbReference>
<evidence type="ECO:0000256" key="3">
    <source>
        <dbReference type="ARBA" id="ARBA00022723"/>
    </source>
</evidence>
<dbReference type="GO" id="GO:0000978">
    <property type="term" value="F:RNA polymerase II cis-regulatory region sequence-specific DNA binding"/>
    <property type="evidence" value="ECO:0007669"/>
    <property type="project" value="TreeGrafter"/>
</dbReference>
<comment type="similarity">
    <text evidence="11">Belongs to the snail C2H2-type zinc-finger protein family.</text>
</comment>
<keyword evidence="8" id="KW-0238">DNA-binding</keyword>
<evidence type="ECO:0000313" key="12">
    <source>
        <dbReference type="EMBL" id="CAD7225056.1"/>
    </source>
</evidence>
<dbReference type="Pfam" id="PF13909">
    <property type="entry name" value="zf-H2C2_5"/>
    <property type="match status" value="1"/>
</dbReference>
<comment type="similarity">
    <text evidence="2">Belongs to the krueppel C2H2-type zinc-finger protein family.</text>
</comment>
<dbReference type="AlphaFoldDB" id="A0A7R8W573"/>
<dbReference type="PANTHER" id="PTHR24388">
    <property type="entry name" value="ZINC FINGER PROTEIN"/>
    <property type="match status" value="1"/>
</dbReference>
<evidence type="ECO:0000256" key="10">
    <source>
        <dbReference type="ARBA" id="ARBA00023242"/>
    </source>
</evidence>
<evidence type="ECO:0000256" key="11">
    <source>
        <dbReference type="ARBA" id="ARBA00037948"/>
    </source>
</evidence>
<protein>
    <submittedName>
        <fullName evidence="12">Uncharacterized protein</fullName>
    </submittedName>
</protein>
<dbReference type="SMART" id="SM00355">
    <property type="entry name" value="ZnF_C2H2"/>
    <property type="match status" value="4"/>
</dbReference>
<gene>
    <name evidence="12" type="ORF">CTOB1V02_LOCUS3004</name>
</gene>
<evidence type="ECO:0000256" key="8">
    <source>
        <dbReference type="ARBA" id="ARBA00023125"/>
    </source>
</evidence>
<dbReference type="PANTHER" id="PTHR24388:SF54">
    <property type="entry name" value="PROTEIN ESCARGOT"/>
    <property type="match status" value="1"/>
</dbReference>
<evidence type="ECO:0000256" key="6">
    <source>
        <dbReference type="ARBA" id="ARBA00022833"/>
    </source>
</evidence>
<name>A0A7R8W573_9CRUS</name>
<dbReference type="GO" id="GO:0008270">
    <property type="term" value="F:zinc ion binding"/>
    <property type="evidence" value="ECO:0007669"/>
    <property type="project" value="UniProtKB-KW"/>
</dbReference>
<keyword evidence="3" id="KW-0479">Metal-binding</keyword>
<evidence type="ECO:0000256" key="4">
    <source>
        <dbReference type="ARBA" id="ARBA00022737"/>
    </source>
</evidence>
<accession>A0A7R8W573</accession>